<evidence type="ECO:0000256" key="7">
    <source>
        <dbReference type="ARBA" id="ARBA00023136"/>
    </source>
</evidence>
<comment type="subcellular location">
    <subcellularLocation>
        <location evidence="1">Cell membrane</location>
        <topology evidence="1">Multi-pass membrane protein</topology>
    </subcellularLocation>
</comment>
<evidence type="ECO:0000256" key="6">
    <source>
        <dbReference type="ARBA" id="ARBA00022989"/>
    </source>
</evidence>
<keyword evidence="7 8" id="KW-0472">Membrane</keyword>
<dbReference type="GO" id="GO:0016887">
    <property type="term" value="F:ATP hydrolysis activity"/>
    <property type="evidence" value="ECO:0007669"/>
    <property type="project" value="InterPro"/>
</dbReference>
<dbReference type="PANTHER" id="PTHR43394:SF1">
    <property type="entry name" value="ATP-BINDING CASSETTE SUB-FAMILY B MEMBER 10, MITOCHONDRIAL"/>
    <property type="match status" value="1"/>
</dbReference>
<dbReference type="FunFam" id="3.40.50.300:FF:000287">
    <property type="entry name" value="Multidrug ABC transporter ATP-binding protein"/>
    <property type="match status" value="1"/>
</dbReference>
<evidence type="ECO:0000259" key="9">
    <source>
        <dbReference type="PROSITE" id="PS50893"/>
    </source>
</evidence>
<evidence type="ECO:0000313" key="11">
    <source>
        <dbReference type="EMBL" id="VUZ84923.1"/>
    </source>
</evidence>
<dbReference type="InterPro" id="IPR011527">
    <property type="entry name" value="ABC1_TM_dom"/>
</dbReference>
<evidence type="ECO:0000256" key="8">
    <source>
        <dbReference type="SAM" id="Phobius"/>
    </source>
</evidence>
<dbReference type="Proteomes" id="UP000334340">
    <property type="component" value="Unassembled WGS sequence"/>
</dbReference>
<dbReference type="GO" id="GO:0005886">
    <property type="term" value="C:plasma membrane"/>
    <property type="evidence" value="ECO:0007669"/>
    <property type="project" value="UniProtKB-SubCell"/>
</dbReference>
<reference evidence="11 12" key="1">
    <citation type="submission" date="2019-07" db="EMBL/GenBank/DDBJ databases">
        <authorList>
            <person name="Cremers G."/>
        </authorList>
    </citation>
    <scope>NUCLEOTIDE SEQUENCE [LARGE SCALE GENOMIC DNA]</scope>
</reference>
<dbReference type="GO" id="GO:0015421">
    <property type="term" value="F:ABC-type oligopeptide transporter activity"/>
    <property type="evidence" value="ECO:0007669"/>
    <property type="project" value="TreeGrafter"/>
</dbReference>
<dbReference type="InterPro" id="IPR003439">
    <property type="entry name" value="ABC_transporter-like_ATP-bd"/>
</dbReference>
<dbReference type="EMBL" id="CABIKM010000021">
    <property type="protein sequence ID" value="VUZ84923.1"/>
    <property type="molecule type" value="Genomic_DNA"/>
</dbReference>
<dbReference type="Pfam" id="PF00005">
    <property type="entry name" value="ABC_tran"/>
    <property type="match status" value="1"/>
</dbReference>
<proteinExistence type="predicted"/>
<keyword evidence="4" id="KW-0547">Nucleotide-binding</keyword>
<dbReference type="PROSITE" id="PS00211">
    <property type="entry name" value="ABC_TRANSPORTER_1"/>
    <property type="match status" value="1"/>
</dbReference>
<dbReference type="Gene3D" id="3.40.50.300">
    <property type="entry name" value="P-loop containing nucleotide triphosphate hydrolases"/>
    <property type="match status" value="1"/>
</dbReference>
<evidence type="ECO:0000256" key="5">
    <source>
        <dbReference type="ARBA" id="ARBA00022840"/>
    </source>
</evidence>
<keyword evidence="3 8" id="KW-0812">Transmembrane</keyword>
<sequence length="608" mass="67066">MQTPMQQFLRVLRCAAPYRSRIILAVVSLILIAVLNAVSIGSLQPIFDGLFAAEGVGSGISLPGPIMALLGERLVRFQTFLQAHRISTLTFIGGALFVVFVAKGALIYIQQLQLRYVAEGIQRDVRNDLYAHLHTLSLDFFVRRPTGEIMSRLNSDVESLGDASTELFRNALREPFNIIGLIALLFLIKWQLALLSLLVLPVAILPIVKFGSKIRRRSTRVQEGRAELNTILQETISGVRIVKAFGMEEYERKRYRHASEQLFKAVMRIAKVDALTSPVLEVLGSVGIVVAIWVGGYLVFSKSLTPGAFMAFLGALASLYQPVKRISQINNNIQRGMAGAARVFELMDLHSDVVEQSDAVTLGRMQEGIRFQRVSFAYEPGRTVLRDISFGAKLGEIVAIVGSSGAGKSTMVNLIPRFYDPTEGVITIDGVDILRTTLSSLRAQMGIVTQDTILFDDTIFNNITYGQRDVTARVVAEAARIANAEEFIEALPARYDTRIGERGVRLSGGEKQRIAIARAILKNPPILILDEATSALDAESERLVQEALDRLMQNRTTFVIAHRLSTVIRADKILVLDGGCCAEQGTHPELMSKGGVYCRLYNTQFARV</sequence>
<dbReference type="AlphaFoldDB" id="A0A564ZID0"/>
<evidence type="ECO:0000256" key="2">
    <source>
        <dbReference type="ARBA" id="ARBA00022448"/>
    </source>
</evidence>
<evidence type="ECO:0000256" key="3">
    <source>
        <dbReference type="ARBA" id="ARBA00022692"/>
    </source>
</evidence>
<evidence type="ECO:0000256" key="1">
    <source>
        <dbReference type="ARBA" id="ARBA00004651"/>
    </source>
</evidence>
<accession>A0A564ZID0</accession>
<evidence type="ECO:0000256" key="4">
    <source>
        <dbReference type="ARBA" id="ARBA00022741"/>
    </source>
</evidence>
<dbReference type="SUPFAM" id="SSF52540">
    <property type="entry name" value="P-loop containing nucleoside triphosphate hydrolases"/>
    <property type="match status" value="1"/>
</dbReference>
<evidence type="ECO:0000259" key="10">
    <source>
        <dbReference type="PROSITE" id="PS50929"/>
    </source>
</evidence>
<dbReference type="InterPro" id="IPR039421">
    <property type="entry name" value="Type_1_exporter"/>
</dbReference>
<dbReference type="Pfam" id="PF00664">
    <property type="entry name" value="ABC_membrane"/>
    <property type="match status" value="1"/>
</dbReference>
<dbReference type="SMART" id="SM00382">
    <property type="entry name" value="AAA"/>
    <property type="match status" value="1"/>
</dbReference>
<dbReference type="InterPro" id="IPR017871">
    <property type="entry name" value="ABC_transporter-like_CS"/>
</dbReference>
<dbReference type="CDD" id="cd18552">
    <property type="entry name" value="ABC_6TM_MsbA_like"/>
    <property type="match status" value="1"/>
</dbReference>
<dbReference type="InterPro" id="IPR027417">
    <property type="entry name" value="P-loop_NTPase"/>
</dbReference>
<feature type="domain" description="ABC transporter" evidence="9">
    <location>
        <begin position="369"/>
        <end position="603"/>
    </location>
</feature>
<dbReference type="InterPro" id="IPR036640">
    <property type="entry name" value="ABC1_TM_sf"/>
</dbReference>
<dbReference type="PROSITE" id="PS50929">
    <property type="entry name" value="ABC_TM1F"/>
    <property type="match status" value="1"/>
</dbReference>
<dbReference type="PANTHER" id="PTHR43394">
    <property type="entry name" value="ATP-DEPENDENT PERMEASE MDL1, MITOCHONDRIAL"/>
    <property type="match status" value="1"/>
</dbReference>
<feature type="transmembrane region" description="Helical" evidence="8">
    <location>
        <begin position="91"/>
        <end position="109"/>
    </location>
</feature>
<keyword evidence="12" id="KW-1185">Reference proteome</keyword>
<feature type="transmembrane region" description="Helical" evidence="8">
    <location>
        <begin position="178"/>
        <end position="208"/>
    </location>
</feature>
<dbReference type="PROSITE" id="PS50893">
    <property type="entry name" value="ABC_TRANSPORTER_2"/>
    <property type="match status" value="1"/>
</dbReference>
<dbReference type="InterPro" id="IPR003593">
    <property type="entry name" value="AAA+_ATPase"/>
</dbReference>
<feature type="domain" description="ABC transmembrane type-1" evidence="10">
    <location>
        <begin position="23"/>
        <end position="335"/>
    </location>
</feature>
<protein>
    <submittedName>
        <fullName evidence="11">ABC transporter (Permease and ATP-binding protein)</fullName>
    </submittedName>
</protein>
<feature type="transmembrane region" description="Helical" evidence="8">
    <location>
        <begin position="49"/>
        <end position="70"/>
    </location>
</feature>
<dbReference type="SUPFAM" id="SSF90123">
    <property type="entry name" value="ABC transporter transmembrane region"/>
    <property type="match status" value="1"/>
</dbReference>
<feature type="transmembrane region" description="Helical" evidence="8">
    <location>
        <begin position="21"/>
        <end position="43"/>
    </location>
</feature>
<dbReference type="Gene3D" id="1.20.1560.10">
    <property type="entry name" value="ABC transporter type 1, transmembrane domain"/>
    <property type="match status" value="1"/>
</dbReference>
<keyword evidence="2" id="KW-0813">Transport</keyword>
<dbReference type="GO" id="GO:0005524">
    <property type="term" value="F:ATP binding"/>
    <property type="evidence" value="ECO:0007669"/>
    <property type="project" value="UniProtKB-KW"/>
</dbReference>
<evidence type="ECO:0000313" key="12">
    <source>
        <dbReference type="Proteomes" id="UP000334340"/>
    </source>
</evidence>
<organism evidence="11 12">
    <name type="scientific">Candidatus Methylomirabilis lanthanidiphila</name>
    <dbReference type="NCBI Taxonomy" id="2211376"/>
    <lineage>
        <taxon>Bacteria</taxon>
        <taxon>Candidatus Methylomirabilota</taxon>
        <taxon>Candidatus Methylomirabilia</taxon>
        <taxon>Candidatus Methylomirabilales</taxon>
        <taxon>Candidatus Methylomirabilaceae</taxon>
        <taxon>Candidatus Methylomirabilis</taxon>
    </lineage>
</organism>
<keyword evidence="6 8" id="KW-1133">Transmembrane helix</keyword>
<gene>
    <name evidence="11" type="ORF">MELA_01298</name>
</gene>
<keyword evidence="5 11" id="KW-0067">ATP-binding</keyword>
<feature type="transmembrane region" description="Helical" evidence="8">
    <location>
        <begin position="278"/>
        <end position="300"/>
    </location>
</feature>
<name>A0A564ZID0_9BACT</name>